<proteinExistence type="predicted"/>
<evidence type="ECO:0000256" key="3">
    <source>
        <dbReference type="SAM" id="SignalP"/>
    </source>
</evidence>
<evidence type="ECO:0000256" key="1">
    <source>
        <dbReference type="ARBA" id="ARBA00023157"/>
    </source>
</evidence>
<protein>
    <submittedName>
        <fullName evidence="4">Uncharacterized protein</fullName>
    </submittedName>
</protein>
<dbReference type="Proteomes" id="UP000838878">
    <property type="component" value="Chromosome 4"/>
</dbReference>
<keyword evidence="3" id="KW-0732">Signal</keyword>
<dbReference type="OrthoDB" id="19606at2759"/>
<dbReference type="FunFam" id="4.10.400.10:FF:000001">
    <property type="entry name" value="Low-density lipoprotein receptor-related protein 1"/>
    <property type="match status" value="1"/>
</dbReference>
<organism evidence="4 5">
    <name type="scientific">Brenthis ino</name>
    <name type="common">lesser marbled fritillary</name>
    <dbReference type="NCBI Taxonomy" id="405034"/>
    <lineage>
        <taxon>Eukaryota</taxon>
        <taxon>Metazoa</taxon>
        <taxon>Ecdysozoa</taxon>
        <taxon>Arthropoda</taxon>
        <taxon>Hexapoda</taxon>
        <taxon>Insecta</taxon>
        <taxon>Pterygota</taxon>
        <taxon>Neoptera</taxon>
        <taxon>Endopterygota</taxon>
        <taxon>Lepidoptera</taxon>
        <taxon>Glossata</taxon>
        <taxon>Ditrysia</taxon>
        <taxon>Papilionoidea</taxon>
        <taxon>Nymphalidae</taxon>
        <taxon>Heliconiinae</taxon>
        <taxon>Argynnini</taxon>
        <taxon>Brenthis</taxon>
    </lineage>
</organism>
<name>A0A8J9VM51_9NEOP</name>
<dbReference type="EMBL" id="OV170224">
    <property type="protein sequence ID" value="CAH0724718.1"/>
    <property type="molecule type" value="Genomic_DNA"/>
</dbReference>
<gene>
    <name evidence="4" type="ORF">BINO364_LOCUS10395</name>
</gene>
<dbReference type="SUPFAM" id="SSF57424">
    <property type="entry name" value="LDL receptor-like module"/>
    <property type="match status" value="1"/>
</dbReference>
<comment type="caution">
    <text evidence="2">Lacks conserved residue(s) required for the propagation of feature annotation.</text>
</comment>
<feature type="disulfide bond" evidence="2">
    <location>
        <begin position="38"/>
        <end position="56"/>
    </location>
</feature>
<dbReference type="PROSITE" id="PS50068">
    <property type="entry name" value="LDLRA_2"/>
    <property type="match status" value="1"/>
</dbReference>
<feature type="non-terminal residue" evidence="4">
    <location>
        <position position="71"/>
    </location>
</feature>
<evidence type="ECO:0000256" key="2">
    <source>
        <dbReference type="PROSITE-ProRule" id="PRU00124"/>
    </source>
</evidence>
<dbReference type="Gene3D" id="4.10.400.10">
    <property type="entry name" value="Low-density Lipoprotein Receptor"/>
    <property type="match status" value="1"/>
</dbReference>
<sequence>MWWLILFCVFYVKSIAVLASNTTGIESANVCSVKQFQCANKRCIPITWVCEGENDCGDNSDEDIEECKKGE</sequence>
<feature type="disulfide bond" evidence="2">
    <location>
        <begin position="31"/>
        <end position="43"/>
    </location>
</feature>
<reference evidence="4" key="1">
    <citation type="submission" date="2021-12" db="EMBL/GenBank/DDBJ databases">
        <authorList>
            <person name="Martin H S."/>
        </authorList>
    </citation>
    <scope>NUCLEOTIDE SEQUENCE</scope>
</reference>
<accession>A0A8J9VM51</accession>
<dbReference type="InterPro" id="IPR036055">
    <property type="entry name" value="LDL_receptor-like_sf"/>
</dbReference>
<dbReference type="AlphaFoldDB" id="A0A8J9VM51"/>
<evidence type="ECO:0000313" key="5">
    <source>
        <dbReference type="Proteomes" id="UP000838878"/>
    </source>
</evidence>
<dbReference type="SMART" id="SM00192">
    <property type="entry name" value="LDLa"/>
    <property type="match status" value="1"/>
</dbReference>
<dbReference type="CDD" id="cd00112">
    <property type="entry name" value="LDLa"/>
    <property type="match status" value="1"/>
</dbReference>
<evidence type="ECO:0000313" key="4">
    <source>
        <dbReference type="EMBL" id="CAH0724718.1"/>
    </source>
</evidence>
<feature type="chain" id="PRO_5035471857" evidence="3">
    <location>
        <begin position="20"/>
        <end position="71"/>
    </location>
</feature>
<keyword evidence="5" id="KW-1185">Reference proteome</keyword>
<keyword evidence="1 2" id="KW-1015">Disulfide bond</keyword>
<dbReference type="InterPro" id="IPR002172">
    <property type="entry name" value="LDrepeatLR_classA_rpt"/>
</dbReference>
<feature type="signal peptide" evidence="3">
    <location>
        <begin position="1"/>
        <end position="19"/>
    </location>
</feature>
<dbReference type="Pfam" id="PF00057">
    <property type="entry name" value="Ldl_recept_a"/>
    <property type="match status" value="1"/>
</dbReference>